<name>A0A8H7QEA7_9FUNG</name>
<dbReference type="SUPFAM" id="SSF56672">
    <property type="entry name" value="DNA/RNA polymerases"/>
    <property type="match status" value="1"/>
</dbReference>
<keyword evidence="3" id="KW-1185">Reference proteome</keyword>
<feature type="region of interest" description="Disordered" evidence="1">
    <location>
        <begin position="297"/>
        <end position="317"/>
    </location>
</feature>
<comment type="caution">
    <text evidence="2">The sequence shown here is derived from an EMBL/GenBank/DDBJ whole genome shotgun (WGS) entry which is preliminary data.</text>
</comment>
<proteinExistence type="predicted"/>
<organism evidence="2 3">
    <name type="scientific">Mucor plumbeus</name>
    <dbReference type="NCBI Taxonomy" id="97098"/>
    <lineage>
        <taxon>Eukaryota</taxon>
        <taxon>Fungi</taxon>
        <taxon>Fungi incertae sedis</taxon>
        <taxon>Mucoromycota</taxon>
        <taxon>Mucoromycotina</taxon>
        <taxon>Mucoromycetes</taxon>
        <taxon>Mucorales</taxon>
        <taxon>Mucorineae</taxon>
        <taxon>Mucoraceae</taxon>
        <taxon>Mucor</taxon>
    </lineage>
</organism>
<gene>
    <name evidence="2" type="ORF">INT46_005562</name>
</gene>
<evidence type="ECO:0000256" key="1">
    <source>
        <dbReference type="SAM" id="MobiDB-lite"/>
    </source>
</evidence>
<feature type="compositionally biased region" description="Polar residues" evidence="1">
    <location>
        <begin position="299"/>
        <end position="310"/>
    </location>
</feature>
<dbReference type="Gene3D" id="3.10.10.10">
    <property type="entry name" value="HIV Type 1 Reverse Transcriptase, subunit A, domain 1"/>
    <property type="match status" value="1"/>
</dbReference>
<accession>A0A8H7QEA7</accession>
<evidence type="ECO:0000313" key="2">
    <source>
        <dbReference type="EMBL" id="KAG2189841.1"/>
    </source>
</evidence>
<protein>
    <submittedName>
        <fullName evidence="2">Uncharacterized protein</fullName>
    </submittedName>
</protein>
<reference evidence="2" key="1">
    <citation type="submission" date="2020-12" db="EMBL/GenBank/DDBJ databases">
        <title>Metabolic potential, ecology and presence of endohyphal bacteria is reflected in genomic diversity of Mucoromycotina.</title>
        <authorList>
            <person name="Muszewska A."/>
            <person name="Okrasinska A."/>
            <person name="Steczkiewicz K."/>
            <person name="Drgas O."/>
            <person name="Orlowska M."/>
            <person name="Perlinska-Lenart U."/>
            <person name="Aleksandrzak-Piekarczyk T."/>
            <person name="Szatraj K."/>
            <person name="Zielenkiewicz U."/>
            <person name="Pilsyk S."/>
            <person name="Malc E."/>
            <person name="Mieczkowski P."/>
            <person name="Kruszewska J.S."/>
            <person name="Biernat P."/>
            <person name="Pawlowska J."/>
        </authorList>
    </citation>
    <scope>NUCLEOTIDE SEQUENCE</scope>
    <source>
        <strain evidence="2">CBS 226.32</strain>
    </source>
</reference>
<dbReference type="OrthoDB" id="2284753at2759"/>
<dbReference type="Proteomes" id="UP000650833">
    <property type="component" value="Unassembled WGS sequence"/>
</dbReference>
<dbReference type="EMBL" id="JAEPRC010001159">
    <property type="protein sequence ID" value="KAG2189841.1"/>
    <property type="molecule type" value="Genomic_DNA"/>
</dbReference>
<sequence length="353" mass="40312">MVLLSNYHGFGKKPVRRAGKFHNKKKENNDGETPKCFDCGFTPFMYAHKEILTDSSDDESDQHFAVATIATKKKGKEVPQMDTMIVNPSLFTCHLETNAGIKVNTWLLLGTGCTFSAISLQLVSFLNLNICNKNGIFKLVQNNSVVDRKGQTEGKLIINYDSKFVRSKFEVFDLFNGIQCIFEMSLLYQIGQIKLVMIEIPEIEPNTYKPDGNPYESEEERKIMLDELKPFIVPNTSISPKAYCNIPGSKITLLIKKGTPFINRCRRQLLIAEALRPFIQKQVEKWPENDVIKRAKPNTPRSSPIFSVQKRNSDDEYTGKNHREVIDCRLINNVLDPEKLERFSLPLLCQDIL</sequence>
<dbReference type="InterPro" id="IPR043502">
    <property type="entry name" value="DNA/RNA_pol_sf"/>
</dbReference>
<evidence type="ECO:0000313" key="3">
    <source>
        <dbReference type="Proteomes" id="UP000650833"/>
    </source>
</evidence>
<dbReference type="AlphaFoldDB" id="A0A8H7QEA7"/>